<name>A0A086IZH1_NEMA1</name>
<protein>
    <submittedName>
        <fullName evidence="3">Uncharacterized protein</fullName>
    </submittedName>
</protein>
<dbReference type="EMBL" id="AKIJ01000005">
    <property type="protein sequence ID" value="KFG25289.1"/>
    <property type="molecule type" value="Genomic_DNA"/>
</dbReference>
<evidence type="ECO:0000256" key="1">
    <source>
        <dbReference type="SAM" id="Coils"/>
    </source>
</evidence>
<dbReference type="RefSeq" id="XP_052903844.1">
    <property type="nucleotide sequence ID" value="XM_053049673.1"/>
</dbReference>
<evidence type="ECO:0000313" key="4">
    <source>
        <dbReference type="Proteomes" id="UP000054524"/>
    </source>
</evidence>
<dbReference type="Proteomes" id="UP000054524">
    <property type="component" value="Unassembled WGS sequence"/>
</dbReference>
<reference evidence="3 4" key="1">
    <citation type="journal article" date="2014" name="Genome Announc.">
        <title>Genome Sequence of the Microsporidian Species Nematocida sp1 Strain ERTm6 (ATCC PRA-372).</title>
        <authorList>
            <person name="Bakowski M.A."/>
            <person name="Priest M."/>
            <person name="Young S."/>
            <person name="Cuomo C.A."/>
            <person name="Troemel E.R."/>
        </authorList>
    </citation>
    <scope>NUCLEOTIDE SEQUENCE [LARGE SCALE GENOMIC DNA]</scope>
    <source>
        <strain evidence="3 4">ERTm6</strain>
    </source>
</reference>
<keyword evidence="4" id="KW-1185">Reference proteome</keyword>
<feature type="compositionally biased region" description="Acidic residues" evidence="2">
    <location>
        <begin position="151"/>
        <end position="163"/>
    </location>
</feature>
<dbReference type="GeneID" id="77677033"/>
<gene>
    <name evidence="3" type="ORF">NESG_02060</name>
</gene>
<comment type="caution">
    <text evidence="3">The sequence shown here is derived from an EMBL/GenBank/DDBJ whole genome shotgun (WGS) entry which is preliminary data.</text>
</comment>
<dbReference type="OrthoDB" id="2195207at2759"/>
<feature type="coiled-coil region" evidence="1">
    <location>
        <begin position="363"/>
        <end position="420"/>
    </location>
</feature>
<evidence type="ECO:0000313" key="3">
    <source>
        <dbReference type="EMBL" id="KFG25289.1"/>
    </source>
</evidence>
<feature type="compositionally biased region" description="Basic and acidic residues" evidence="2">
    <location>
        <begin position="113"/>
        <end position="147"/>
    </location>
</feature>
<dbReference type="HOGENOM" id="CLU_653986_0_0_1"/>
<proteinExistence type="predicted"/>
<organism evidence="3 4">
    <name type="scientific">Nematocida ausubeli (strain ATCC PRA-371 / ERTm2)</name>
    <name type="common">Nematode killer fungus</name>
    <dbReference type="NCBI Taxonomy" id="1913371"/>
    <lineage>
        <taxon>Eukaryota</taxon>
        <taxon>Fungi</taxon>
        <taxon>Fungi incertae sedis</taxon>
        <taxon>Microsporidia</taxon>
        <taxon>Nematocida</taxon>
    </lineage>
</organism>
<accession>A0A086IZH1</accession>
<feature type="region of interest" description="Disordered" evidence="2">
    <location>
        <begin position="100"/>
        <end position="163"/>
    </location>
</feature>
<dbReference type="AlphaFoldDB" id="A0A086IZH1"/>
<sequence length="420" mass="48838">MEKKDKVIMWLAQDEIDSMQAYTEELMQNGIPTCARIAMWGLAFTKSWYRRIERPQFAIYNTILKCRKKLPCPDCYKKILQKEQEERDKKKGLKGMLDTFSEVMNAPSPSVNKEGDQEKEESGKEKEENSKEKEEEKNKEKEGKDSQSDAESQEESEDEDSDLLSDEAIQSIIGHLDCDFSKDEGGKKSEKERAYTMRIVRYALRRSYEYNMLVSHERVHKKNVDKIFSLCIGAFSYFSAYHIENLFKVAFFLASNINGIFFTKKGQSMTKKEFDRFLLFLQNTAALSKNKFMVLIDTISTLNQEILTQFIFDIIKGDVSVSGVQKDLFEKYSKKSAAEIDEFKKKNPFSLLATFTPRIIILHQKENKTLDELKRENAYLKENIETLLGDLKHSNTCGFIAQLKKDLEEKEEEIKRLSNK</sequence>
<keyword evidence="1" id="KW-0175">Coiled coil</keyword>
<evidence type="ECO:0000256" key="2">
    <source>
        <dbReference type="SAM" id="MobiDB-lite"/>
    </source>
</evidence>